<dbReference type="InterPro" id="IPR008936">
    <property type="entry name" value="Rho_GTPase_activation_prot"/>
</dbReference>
<dbReference type="PANTHER" id="PTHR10194">
    <property type="entry name" value="RAS GTPASE-ACTIVATING PROTEINS"/>
    <property type="match status" value="1"/>
</dbReference>
<dbReference type="Proteomes" id="UP000046393">
    <property type="component" value="Unplaced"/>
</dbReference>
<feature type="compositionally biased region" description="Basic residues" evidence="3">
    <location>
        <begin position="681"/>
        <end position="693"/>
    </location>
</feature>
<feature type="region of interest" description="Disordered" evidence="3">
    <location>
        <begin position="581"/>
        <end position="617"/>
    </location>
</feature>
<feature type="region of interest" description="Disordered" evidence="3">
    <location>
        <begin position="762"/>
        <end position="793"/>
    </location>
</feature>
<dbReference type="PROSITE" id="PS00509">
    <property type="entry name" value="RAS_GTPASE_ACTIV_1"/>
    <property type="match status" value="1"/>
</dbReference>
<dbReference type="SUPFAM" id="SSF48350">
    <property type="entry name" value="GTPase activation domain, GAP"/>
    <property type="match status" value="1"/>
</dbReference>
<feature type="compositionally biased region" description="Low complexity" evidence="3">
    <location>
        <begin position="720"/>
        <end position="743"/>
    </location>
</feature>
<reference evidence="6" key="1">
    <citation type="submission" date="2017-02" db="UniProtKB">
        <authorList>
            <consortium name="WormBaseParasite"/>
        </authorList>
    </citation>
    <scope>IDENTIFICATION</scope>
</reference>
<feature type="compositionally biased region" description="Polar residues" evidence="3">
    <location>
        <begin position="694"/>
        <end position="710"/>
    </location>
</feature>
<feature type="region of interest" description="Disordered" evidence="3">
    <location>
        <begin position="639"/>
        <end position="743"/>
    </location>
</feature>
<evidence type="ECO:0000313" key="6">
    <source>
        <dbReference type="WBParaSite" id="SMUV_0000058501-mRNA-1"/>
    </source>
</evidence>
<feature type="domain" description="Ras-GAP" evidence="4">
    <location>
        <begin position="216"/>
        <end position="410"/>
    </location>
</feature>
<dbReference type="GO" id="GO:0005096">
    <property type="term" value="F:GTPase activator activity"/>
    <property type="evidence" value="ECO:0007669"/>
    <property type="project" value="UniProtKB-KW"/>
</dbReference>
<accession>A0A0N5A921</accession>
<feature type="compositionally biased region" description="Polar residues" evidence="3">
    <location>
        <begin position="596"/>
        <end position="609"/>
    </location>
</feature>
<proteinExistence type="predicted"/>
<dbReference type="PROSITE" id="PS50018">
    <property type="entry name" value="RAS_GTPASE_ACTIV_2"/>
    <property type="match status" value="1"/>
</dbReference>
<dbReference type="STRING" id="451379.A0A0N5A921"/>
<dbReference type="InterPro" id="IPR023152">
    <property type="entry name" value="RasGAP_CS"/>
</dbReference>
<evidence type="ECO:0000259" key="4">
    <source>
        <dbReference type="PROSITE" id="PS50018"/>
    </source>
</evidence>
<evidence type="ECO:0000313" key="5">
    <source>
        <dbReference type="Proteomes" id="UP000046393"/>
    </source>
</evidence>
<dbReference type="CDD" id="cd05136">
    <property type="entry name" value="RasGAP_DAB2IP"/>
    <property type="match status" value="1"/>
</dbReference>
<feature type="coiled-coil region" evidence="2">
    <location>
        <begin position="924"/>
        <end position="951"/>
    </location>
</feature>
<sequence length="997" mass="111632">MTAKNIAATAADTATELNNASNDGNNYDCLQLRLFNGYTQSSIIETSSSLLTETTANASDVGDYCSETNKYPITKCVVQENKLPAASEISVYNKPTLNVLTAKNRWHLLTPWSFKLSRNCFKISTLFGTYYSFIFYFLTKTLNLLLYRYTVTGSSDGSKLPSLGKDKGEVAAIRIKARYQSIEILPLHMYDDLLRFVRFRYLPLCLALEPILGVKAKEDFATALVRIMHEERIAKEFLCDVIMSEVNVLDNEHLMFRGNSLATKAMEAYMKLVADDYLQETLGEFVKSILQSDENCEVDPLKMTNVSPVILEKNRRNLTLNVETAWGKIMDSTYSFPIELREIFDCLRKRLEQANRRDLADTLISSSIFLRFLCPAILSPSLFNLVPEYPSGRAARSLTLIAKTLQTLANFTKFGGKEHYMDFMNEFVDREWDNMHTYLIRISTMPQRIDRYGTTNNAETAVDRGKEIALLYSYLDEVWTNEAEKEAIKNDHRMDGLRKILSKLSLRYRNDFSLSELRNSESHSISDYDNNGVLSASSFAVKTHTHNRSTPATHLNTNDDYVRDEALNDSIAVRQAGLVVQQHRHGQHKTGRQLIDSPNENYTTRNPASSVPVHHHYGTVDDSNAVLNGTFNGYHNMDSSSAATTSSSISRTSTKSYSTTTSNQHPEDDTDSDEFLSSHIRQIRPPRKNKRRVNSTTATTNTNIDVQNHGRSVAPPPPSSGYQSQNHSSSSSNSSSPIERSSLPLSDAISSHTQLKSYAIHTNLPSTSSPPSYQRLPDARCSNEASPSSTVSSGDNTFNFCRSHIYPTSCEVNSYHDCSKTSQPRKIFCYLFRTNPHYGSRGSCGVLSSVGVVKPTLIDISNDNESEIVVAKPVRAGVVADNIKDVKSTNDNWSANDQQRLRHSEHWSMLAEEPITQMSQQEIIEQQKCEIQRLLKENEELKKRVAAQNVGQVVQTSVASVTVDSLPLADSGASEESYGSLSSLNDIMETLPTATHC</sequence>
<dbReference type="AlphaFoldDB" id="A0A0N5A921"/>
<dbReference type="Pfam" id="PF00616">
    <property type="entry name" value="RasGAP"/>
    <property type="match status" value="2"/>
</dbReference>
<feature type="compositionally biased region" description="Polar residues" evidence="3">
    <location>
        <begin position="763"/>
        <end position="772"/>
    </location>
</feature>
<protein>
    <submittedName>
        <fullName evidence="6">Ras-GAP domain-containing protein</fullName>
    </submittedName>
</protein>
<keyword evidence="1" id="KW-0343">GTPase activation</keyword>
<dbReference type="InterPro" id="IPR039360">
    <property type="entry name" value="Ras_GTPase"/>
</dbReference>
<dbReference type="InterPro" id="IPR001936">
    <property type="entry name" value="RasGAP_dom"/>
</dbReference>
<evidence type="ECO:0000256" key="2">
    <source>
        <dbReference type="SAM" id="Coils"/>
    </source>
</evidence>
<dbReference type="SMART" id="SM00323">
    <property type="entry name" value="RasGAP"/>
    <property type="match status" value="1"/>
</dbReference>
<organism evidence="5 6">
    <name type="scientific">Syphacia muris</name>
    <dbReference type="NCBI Taxonomy" id="451379"/>
    <lineage>
        <taxon>Eukaryota</taxon>
        <taxon>Metazoa</taxon>
        <taxon>Ecdysozoa</taxon>
        <taxon>Nematoda</taxon>
        <taxon>Chromadorea</taxon>
        <taxon>Rhabditida</taxon>
        <taxon>Spirurina</taxon>
        <taxon>Oxyuridomorpha</taxon>
        <taxon>Oxyuroidea</taxon>
        <taxon>Oxyuridae</taxon>
        <taxon>Syphacia</taxon>
    </lineage>
</organism>
<dbReference type="Gene3D" id="1.10.506.10">
    <property type="entry name" value="GTPase Activation - p120gap, domain 1"/>
    <property type="match status" value="2"/>
</dbReference>
<feature type="compositionally biased region" description="Polar residues" evidence="3">
    <location>
        <begin position="783"/>
        <end position="793"/>
    </location>
</feature>
<name>A0A0N5A921_9BILA</name>
<keyword evidence="5" id="KW-1185">Reference proteome</keyword>
<dbReference type="PANTHER" id="PTHR10194:SF60">
    <property type="entry name" value="RAS GTPASE-ACTIVATING PROTEIN RASKOL"/>
    <property type="match status" value="1"/>
</dbReference>
<evidence type="ECO:0000256" key="3">
    <source>
        <dbReference type="SAM" id="MobiDB-lite"/>
    </source>
</evidence>
<dbReference type="WBParaSite" id="SMUV_0000058501-mRNA-1">
    <property type="protein sequence ID" value="SMUV_0000058501-mRNA-1"/>
    <property type="gene ID" value="SMUV_0000058501"/>
</dbReference>
<keyword evidence="2" id="KW-0175">Coiled coil</keyword>
<feature type="compositionally biased region" description="Basic residues" evidence="3">
    <location>
        <begin position="582"/>
        <end position="591"/>
    </location>
</feature>
<feature type="compositionally biased region" description="Low complexity" evidence="3">
    <location>
        <begin position="639"/>
        <end position="662"/>
    </location>
</feature>
<evidence type="ECO:0000256" key="1">
    <source>
        <dbReference type="ARBA" id="ARBA00022468"/>
    </source>
</evidence>